<dbReference type="InterPro" id="IPR005754">
    <property type="entry name" value="Sortase"/>
</dbReference>
<evidence type="ECO:0000256" key="2">
    <source>
        <dbReference type="ARBA" id="ARBA00022801"/>
    </source>
</evidence>
<feature type="active site" description="Acyl-thioester intermediate" evidence="4">
    <location>
        <position position="183"/>
    </location>
</feature>
<dbReference type="Gene3D" id="2.40.260.10">
    <property type="entry name" value="Sortase"/>
    <property type="match status" value="1"/>
</dbReference>
<reference evidence="6" key="1">
    <citation type="journal article" date="2021" name="PeerJ">
        <title>Extensive microbial diversity within the chicken gut microbiome revealed by metagenomics and culture.</title>
        <authorList>
            <person name="Gilroy R."/>
            <person name="Ravi A."/>
            <person name="Getino M."/>
            <person name="Pursley I."/>
            <person name="Horton D.L."/>
            <person name="Alikhan N.F."/>
            <person name="Baker D."/>
            <person name="Gharbi K."/>
            <person name="Hall N."/>
            <person name="Watson M."/>
            <person name="Adriaenssens E.M."/>
            <person name="Foster-Nyarko E."/>
            <person name="Jarju S."/>
            <person name="Secka A."/>
            <person name="Antonio M."/>
            <person name="Oren A."/>
            <person name="Chaudhuri R.R."/>
            <person name="La Ragione R."/>
            <person name="Hildebrand F."/>
            <person name="Pallen M.J."/>
        </authorList>
    </citation>
    <scope>NUCLEOTIDE SEQUENCE</scope>
    <source>
        <strain evidence="6">3204</strain>
    </source>
</reference>
<dbReference type="Proteomes" id="UP000824013">
    <property type="component" value="Unassembled WGS sequence"/>
</dbReference>
<dbReference type="Pfam" id="PF04203">
    <property type="entry name" value="Sortase"/>
    <property type="match status" value="1"/>
</dbReference>
<sequence length="220" mass="25392">MKQRLRYILGSIIAVIGLLFIFSIPITNFMITSFHPTIERQTSYNVPYDWDSVKLINLFNVTKARIYHPEVHVVGAIYNERIDLSTPIAQGVDNTIFALCASTLYPNEEMGKGNYILAAHNVRYSKKALFSPVYRYVHLGSKINITDFNQNYTYKITSKKVISPMDYSALTPTKKATLTLITCDRTNKKREVYVGKLVKTTRFSNLPQHTKNYLKQRFNY</sequence>
<accession>A0A9D1ZPD4</accession>
<keyword evidence="5" id="KW-0812">Transmembrane</keyword>
<comment type="caution">
    <text evidence="6">The sequence shown here is derived from an EMBL/GenBank/DDBJ whole genome shotgun (WGS) entry which is preliminary data.</text>
</comment>
<keyword evidence="3" id="KW-0788">Thiol protease</keyword>
<evidence type="ECO:0000313" key="7">
    <source>
        <dbReference type="Proteomes" id="UP000824013"/>
    </source>
</evidence>
<protein>
    <submittedName>
        <fullName evidence="6">Class A sortase</fullName>
    </submittedName>
</protein>
<proteinExistence type="predicted"/>
<dbReference type="EMBL" id="DXCM01000074">
    <property type="protein sequence ID" value="HIY93248.1"/>
    <property type="molecule type" value="Genomic_DNA"/>
</dbReference>
<dbReference type="AlphaFoldDB" id="A0A9D1ZPD4"/>
<feature type="active site" description="Proton donor/acceptor" evidence="4">
    <location>
        <position position="120"/>
    </location>
</feature>
<keyword evidence="5" id="KW-0472">Membrane</keyword>
<dbReference type="InterPro" id="IPR023365">
    <property type="entry name" value="Sortase_dom-sf"/>
</dbReference>
<feature type="transmembrane region" description="Helical" evidence="5">
    <location>
        <begin position="7"/>
        <end position="31"/>
    </location>
</feature>
<keyword evidence="2" id="KW-0378">Hydrolase</keyword>
<dbReference type="CDD" id="cd06165">
    <property type="entry name" value="Sortase_A"/>
    <property type="match status" value="1"/>
</dbReference>
<evidence type="ECO:0000313" key="6">
    <source>
        <dbReference type="EMBL" id="HIY93248.1"/>
    </source>
</evidence>
<gene>
    <name evidence="6" type="ORF">H9820_09955</name>
</gene>
<dbReference type="SUPFAM" id="SSF63817">
    <property type="entry name" value="Sortase"/>
    <property type="match status" value="1"/>
</dbReference>
<evidence type="ECO:0000256" key="4">
    <source>
        <dbReference type="PIRSR" id="PIRSR605754-1"/>
    </source>
</evidence>
<dbReference type="GO" id="GO:0008234">
    <property type="term" value="F:cysteine-type peptidase activity"/>
    <property type="evidence" value="ECO:0007669"/>
    <property type="project" value="UniProtKB-KW"/>
</dbReference>
<reference evidence="6" key="2">
    <citation type="submission" date="2021-04" db="EMBL/GenBank/DDBJ databases">
        <authorList>
            <person name="Gilroy R."/>
        </authorList>
    </citation>
    <scope>NUCLEOTIDE SEQUENCE</scope>
    <source>
        <strain evidence="6">3204</strain>
    </source>
</reference>
<dbReference type="GO" id="GO:0006508">
    <property type="term" value="P:proteolysis"/>
    <property type="evidence" value="ECO:0007669"/>
    <property type="project" value="UniProtKB-KW"/>
</dbReference>
<keyword evidence="5" id="KW-1133">Transmembrane helix</keyword>
<evidence type="ECO:0000256" key="5">
    <source>
        <dbReference type="SAM" id="Phobius"/>
    </source>
</evidence>
<name>A0A9D1ZPD4_9LACO</name>
<evidence type="ECO:0000256" key="1">
    <source>
        <dbReference type="ARBA" id="ARBA00022670"/>
    </source>
</evidence>
<organism evidence="6 7">
    <name type="scientific">Candidatus Companilactobacillus pullicola</name>
    <dbReference type="NCBI Taxonomy" id="2838523"/>
    <lineage>
        <taxon>Bacteria</taxon>
        <taxon>Bacillati</taxon>
        <taxon>Bacillota</taxon>
        <taxon>Bacilli</taxon>
        <taxon>Lactobacillales</taxon>
        <taxon>Lactobacillaceae</taxon>
        <taxon>Companilactobacillus</taxon>
    </lineage>
</organism>
<evidence type="ECO:0000256" key="3">
    <source>
        <dbReference type="ARBA" id="ARBA00022807"/>
    </source>
</evidence>
<keyword evidence="1" id="KW-0645">Protease</keyword>
<dbReference type="InterPro" id="IPR042007">
    <property type="entry name" value="Sortase_A"/>
</dbReference>
<dbReference type="NCBIfam" id="TIGR01076">
    <property type="entry name" value="sortase_fam"/>
    <property type="match status" value="1"/>
</dbReference>